<evidence type="ECO:0000256" key="3">
    <source>
        <dbReference type="ARBA" id="ARBA00022475"/>
    </source>
</evidence>
<dbReference type="PRINTS" id="PR01609">
    <property type="entry name" value="CD36FAMILY"/>
</dbReference>
<keyword evidence="7" id="KW-0325">Glycoprotein</keyword>
<reference evidence="9 10" key="1">
    <citation type="submission" date="2015-09" db="EMBL/GenBank/DDBJ databases">
        <title>Draft genome of the scarab beetle Oryctes borbonicus.</title>
        <authorList>
            <person name="Meyer J.M."/>
            <person name="Markov G.V."/>
            <person name="Baskaran P."/>
            <person name="Herrmann M."/>
            <person name="Sommer R.J."/>
            <person name="Roedelsperger C."/>
        </authorList>
    </citation>
    <scope>NUCLEOTIDE SEQUENCE [LARGE SCALE GENOMIC DNA]</scope>
    <source>
        <strain evidence="9">OB123</strain>
        <tissue evidence="9">Whole animal</tissue>
    </source>
</reference>
<dbReference type="PANTHER" id="PTHR11923:SF93">
    <property type="entry name" value="GH07959P-RELATED"/>
    <property type="match status" value="1"/>
</dbReference>
<dbReference type="OrthoDB" id="514335at2759"/>
<dbReference type="GO" id="GO:0005044">
    <property type="term" value="F:scavenger receptor activity"/>
    <property type="evidence" value="ECO:0007669"/>
    <property type="project" value="TreeGrafter"/>
</dbReference>
<evidence type="ECO:0000313" key="10">
    <source>
        <dbReference type="Proteomes" id="UP000051574"/>
    </source>
</evidence>
<keyword evidence="10" id="KW-1185">Reference proteome</keyword>
<dbReference type="AlphaFoldDB" id="A0A0T6BBY6"/>
<keyword evidence="6 8" id="KW-0472">Membrane</keyword>
<evidence type="ECO:0000256" key="1">
    <source>
        <dbReference type="ARBA" id="ARBA00004236"/>
    </source>
</evidence>
<evidence type="ECO:0000313" key="9">
    <source>
        <dbReference type="EMBL" id="KRT84850.1"/>
    </source>
</evidence>
<dbReference type="EMBL" id="LJIG01002090">
    <property type="protein sequence ID" value="KRT84850.1"/>
    <property type="molecule type" value="Genomic_DNA"/>
</dbReference>
<evidence type="ECO:0000256" key="2">
    <source>
        <dbReference type="ARBA" id="ARBA00010532"/>
    </source>
</evidence>
<keyword evidence="3" id="KW-1003">Cell membrane</keyword>
<evidence type="ECO:0000256" key="5">
    <source>
        <dbReference type="ARBA" id="ARBA00022989"/>
    </source>
</evidence>
<sequence length="229" mass="26530">MYPKRNGRRPYALTCASFLAAVGTILMFFAPWFYNITANFVLSLTTKPTFDLWRKNPMPLYLEFYIFNWTNPGDIYKPNIKPHFKEIGPFVFEETKEKVNLTWNDNNTITFNHLRYWYFDESRSCANLSTQITTLNSVAVFAASIVGDWSYVLRKGFDFSLSALSTTLEKVTTVGELLFDGYEDKLISLAHSMPQMKSLPIPNYNKFGWFYEVSKSTFPPVRKLSLFSA</sequence>
<accession>A0A0T6BBY6</accession>
<comment type="caution">
    <text evidence="9">The sequence shown here is derived from an EMBL/GenBank/DDBJ whole genome shotgun (WGS) entry which is preliminary data.</text>
</comment>
<dbReference type="GO" id="GO:0005886">
    <property type="term" value="C:plasma membrane"/>
    <property type="evidence" value="ECO:0007669"/>
    <property type="project" value="UniProtKB-SubCell"/>
</dbReference>
<protein>
    <submittedName>
        <fullName evidence="9">Uncharacterized protein</fullName>
    </submittedName>
</protein>
<dbReference type="Proteomes" id="UP000051574">
    <property type="component" value="Unassembled WGS sequence"/>
</dbReference>
<evidence type="ECO:0000256" key="4">
    <source>
        <dbReference type="ARBA" id="ARBA00022692"/>
    </source>
</evidence>
<comment type="similarity">
    <text evidence="2">Belongs to the CD36 family.</text>
</comment>
<dbReference type="Pfam" id="PF01130">
    <property type="entry name" value="CD36"/>
    <property type="match status" value="1"/>
</dbReference>
<evidence type="ECO:0000256" key="7">
    <source>
        <dbReference type="ARBA" id="ARBA00023180"/>
    </source>
</evidence>
<evidence type="ECO:0000256" key="6">
    <source>
        <dbReference type="ARBA" id="ARBA00023136"/>
    </source>
</evidence>
<dbReference type="InterPro" id="IPR002159">
    <property type="entry name" value="CD36_fam"/>
</dbReference>
<dbReference type="PANTHER" id="PTHR11923">
    <property type="entry name" value="SCAVENGER RECEPTOR CLASS B TYPE-1 SR-B1"/>
    <property type="match status" value="1"/>
</dbReference>
<dbReference type="GO" id="GO:0005737">
    <property type="term" value="C:cytoplasm"/>
    <property type="evidence" value="ECO:0007669"/>
    <property type="project" value="TreeGrafter"/>
</dbReference>
<gene>
    <name evidence="9" type="ORF">AMK59_2246</name>
</gene>
<evidence type="ECO:0000256" key="8">
    <source>
        <dbReference type="SAM" id="Phobius"/>
    </source>
</evidence>
<proteinExistence type="inferred from homology"/>
<organism evidence="9 10">
    <name type="scientific">Oryctes borbonicus</name>
    <dbReference type="NCBI Taxonomy" id="1629725"/>
    <lineage>
        <taxon>Eukaryota</taxon>
        <taxon>Metazoa</taxon>
        <taxon>Ecdysozoa</taxon>
        <taxon>Arthropoda</taxon>
        <taxon>Hexapoda</taxon>
        <taxon>Insecta</taxon>
        <taxon>Pterygota</taxon>
        <taxon>Neoptera</taxon>
        <taxon>Endopterygota</taxon>
        <taxon>Coleoptera</taxon>
        <taxon>Polyphaga</taxon>
        <taxon>Scarabaeiformia</taxon>
        <taxon>Scarabaeidae</taxon>
        <taxon>Dynastinae</taxon>
        <taxon>Oryctes</taxon>
    </lineage>
</organism>
<name>A0A0T6BBY6_9SCAR</name>
<feature type="transmembrane region" description="Helical" evidence="8">
    <location>
        <begin position="12"/>
        <end position="34"/>
    </location>
</feature>
<keyword evidence="4 8" id="KW-0812">Transmembrane</keyword>
<keyword evidence="5 8" id="KW-1133">Transmembrane helix</keyword>
<comment type="subcellular location">
    <subcellularLocation>
        <location evidence="1">Cell membrane</location>
    </subcellularLocation>
</comment>